<gene>
    <name evidence="1" type="ORF">METZ01_LOCUS96707</name>
</gene>
<organism evidence="1">
    <name type="scientific">marine metagenome</name>
    <dbReference type="NCBI Taxonomy" id="408172"/>
    <lineage>
        <taxon>unclassified sequences</taxon>
        <taxon>metagenomes</taxon>
        <taxon>ecological metagenomes</taxon>
    </lineage>
</organism>
<evidence type="ECO:0000313" key="1">
    <source>
        <dbReference type="EMBL" id="SVA43853.1"/>
    </source>
</evidence>
<feature type="non-terminal residue" evidence="1">
    <location>
        <position position="35"/>
    </location>
</feature>
<accession>A0A381VW82</accession>
<sequence>MPDFPGRSAAKARDALITCYYGPRVGLRFCTVGRG</sequence>
<dbReference type="AlphaFoldDB" id="A0A381VW82"/>
<name>A0A381VW82_9ZZZZ</name>
<proteinExistence type="predicted"/>
<reference evidence="1" key="1">
    <citation type="submission" date="2018-05" db="EMBL/GenBank/DDBJ databases">
        <authorList>
            <person name="Lanie J.A."/>
            <person name="Ng W.-L."/>
            <person name="Kazmierczak K.M."/>
            <person name="Andrzejewski T.M."/>
            <person name="Davidsen T.M."/>
            <person name="Wayne K.J."/>
            <person name="Tettelin H."/>
            <person name="Glass J.I."/>
            <person name="Rusch D."/>
            <person name="Podicherti R."/>
            <person name="Tsui H.-C.T."/>
            <person name="Winkler M.E."/>
        </authorList>
    </citation>
    <scope>NUCLEOTIDE SEQUENCE</scope>
</reference>
<dbReference type="EMBL" id="UINC01009799">
    <property type="protein sequence ID" value="SVA43853.1"/>
    <property type="molecule type" value="Genomic_DNA"/>
</dbReference>
<protein>
    <submittedName>
        <fullName evidence="1">Uncharacterized protein</fullName>
    </submittedName>
</protein>